<evidence type="ECO:0000256" key="1">
    <source>
        <dbReference type="SAM" id="MobiDB-lite"/>
    </source>
</evidence>
<gene>
    <name evidence="2" type="ORF">AK812_SmicGene13255</name>
</gene>
<feature type="compositionally biased region" description="Low complexity" evidence="1">
    <location>
        <begin position="84"/>
        <end position="131"/>
    </location>
</feature>
<evidence type="ECO:0000313" key="2">
    <source>
        <dbReference type="EMBL" id="OLQ03753.1"/>
    </source>
</evidence>
<accession>A0A1Q9E8K6</accession>
<dbReference type="AlphaFoldDB" id="A0A1Q9E8K6"/>
<proteinExistence type="predicted"/>
<feature type="compositionally biased region" description="Low complexity" evidence="1">
    <location>
        <begin position="227"/>
        <end position="255"/>
    </location>
</feature>
<dbReference type="Proteomes" id="UP000186817">
    <property type="component" value="Unassembled WGS sequence"/>
</dbReference>
<feature type="compositionally biased region" description="Low complexity" evidence="1">
    <location>
        <begin position="274"/>
        <end position="285"/>
    </location>
</feature>
<feature type="compositionally biased region" description="Low complexity" evidence="1">
    <location>
        <begin position="153"/>
        <end position="171"/>
    </location>
</feature>
<feature type="region of interest" description="Disordered" evidence="1">
    <location>
        <begin position="225"/>
        <end position="294"/>
    </location>
</feature>
<name>A0A1Q9E8K6_SYMMI</name>
<sequence>MPRYFGSHLHLLSLYFATKMHAEQFRAIIANLPLHQLCKYLCEKAQEDGSEVYGTLLWVPEEGRLALLDCLTASLESPPLTPRSAVGGDTAADAAGSSSPLQADAAGGSSTLPAASGSSSTLPSAGPASSADTGTLPHFGKDAADPPLRDPLTQDSAAAAQDATDPPLQDPVQDTTPDPLLSEGGNPCPPHLRRYHNHMGFSYDDWYDYWQRNGWWESMKVPPGGVPLQSSSASTTPSSTLPQTSPGAAPSGSASTLDPPLDKSAGDGDGAPGGAPASSPLPSDGAGDKPGVSFDSCFDDMPAGVYEKLGPYQVRRIMRVECQEECEDNELLSLAASFKVPTLLVQALKEDGWDVASFAMSATSVAEVDGALLELLPDSNFTLQERANSRLLWQRCHAITCGASFALPEPPADPASISARESASSWASPFPPKVSADTLQSLKKEFLKSYTSEVLDPDTLPSPRLLALVKANVDGLPLRSGWRWVAWKFRLSQRAHDEKDSIALSSRPRKMAKLDLSDLLLDDIPLREIPSSGQLGNYQLSQILSLHSVAVALCKGCHLSTLRAYERAFLELATKRYPSELNLRSPAAQDLATDLTKFGFLVYAGTVRDFHEWEFRAMTRWKQTKVDERSELASKFLDSLRQGDIATNSGAAILGDGSIFTWGRADRSIQATVYGFAAILGDSIVVTWGRASLAMKVVPVEVAGSAVTWGNPRPAEICNLSILQLLLFLATLADGSVLTWDRARLGGASSALQDQLRYMPYAAFQDSGVAFAAIFGNVSVLDWDSDYFGGDISAVQDQLRFSHFSAILGDGSVRTWDRASFSGDSSAVQDQLRCSQHSKLHVLHLLQALAMDLSWPETVSASVAPAVQYRTSCKDMLQIRASGGAFSGKILDDGSIVTRAVPDGGGDSSVVQEKLRDLQPFQASSVAFAAILGAGTSCEMCSRSKLYVPRLLRSWALDLSSPGTVPALPTKAGNAVQVLKDVLQSQSLCGALTAILGYGPVRAWGRASFGGDSSAVQEQLRYWIRGHLGHILVMVATAVRYSIN</sequence>
<evidence type="ECO:0000313" key="3">
    <source>
        <dbReference type="Proteomes" id="UP000186817"/>
    </source>
</evidence>
<dbReference type="EMBL" id="LSRX01000228">
    <property type="protein sequence ID" value="OLQ03753.1"/>
    <property type="molecule type" value="Genomic_DNA"/>
</dbReference>
<organism evidence="2 3">
    <name type="scientific">Symbiodinium microadriaticum</name>
    <name type="common">Dinoflagellate</name>
    <name type="synonym">Zooxanthella microadriatica</name>
    <dbReference type="NCBI Taxonomy" id="2951"/>
    <lineage>
        <taxon>Eukaryota</taxon>
        <taxon>Sar</taxon>
        <taxon>Alveolata</taxon>
        <taxon>Dinophyceae</taxon>
        <taxon>Suessiales</taxon>
        <taxon>Symbiodiniaceae</taxon>
        <taxon>Symbiodinium</taxon>
    </lineage>
</organism>
<reference evidence="2 3" key="1">
    <citation type="submission" date="2016-02" db="EMBL/GenBank/DDBJ databases">
        <title>Genome analysis of coral dinoflagellate symbionts highlights evolutionary adaptations to a symbiotic lifestyle.</title>
        <authorList>
            <person name="Aranda M."/>
            <person name="Li Y."/>
            <person name="Liew Y.J."/>
            <person name="Baumgarten S."/>
            <person name="Simakov O."/>
            <person name="Wilson M."/>
            <person name="Piel J."/>
            <person name="Ashoor H."/>
            <person name="Bougouffa S."/>
            <person name="Bajic V.B."/>
            <person name="Ryu T."/>
            <person name="Ravasi T."/>
            <person name="Bayer T."/>
            <person name="Micklem G."/>
            <person name="Kim H."/>
            <person name="Bhak J."/>
            <person name="Lajeunesse T.C."/>
            <person name="Voolstra C.R."/>
        </authorList>
    </citation>
    <scope>NUCLEOTIDE SEQUENCE [LARGE SCALE GENOMIC DNA]</scope>
    <source>
        <strain evidence="2 3">CCMP2467</strain>
    </source>
</reference>
<comment type="caution">
    <text evidence="2">The sequence shown here is derived from an EMBL/GenBank/DDBJ whole genome shotgun (WGS) entry which is preliminary data.</text>
</comment>
<feature type="compositionally biased region" description="Basic and acidic residues" evidence="1">
    <location>
        <begin position="139"/>
        <end position="148"/>
    </location>
</feature>
<keyword evidence="3" id="KW-1185">Reference proteome</keyword>
<dbReference type="OrthoDB" id="432401at2759"/>
<feature type="region of interest" description="Disordered" evidence="1">
    <location>
        <begin position="78"/>
        <end position="188"/>
    </location>
</feature>
<protein>
    <submittedName>
        <fullName evidence="2">Uncharacterized protein</fullName>
    </submittedName>
</protein>